<gene>
    <name evidence="1" type="ORF">HBE96_25060</name>
</gene>
<dbReference type="Proteomes" id="UP000537131">
    <property type="component" value="Unassembled WGS sequence"/>
</dbReference>
<proteinExistence type="predicted"/>
<evidence type="ECO:0000313" key="1">
    <source>
        <dbReference type="EMBL" id="NMM65852.1"/>
    </source>
</evidence>
<name>A0A7Y0HRJ6_9CLOT</name>
<keyword evidence="2" id="KW-1185">Reference proteome</keyword>
<comment type="caution">
    <text evidence="1">The sequence shown here is derived from an EMBL/GenBank/DDBJ whole genome shotgun (WGS) entry which is preliminary data.</text>
</comment>
<sequence>MANIKVGEELIDIAEKIDNCQKLVDEALGLYINVMTEFEGQYKGAALDNIKQFCNSEGMQIKKLSDLYGKASTYITYAYNQMNFTDGELAQMIKNRQSIVGGKK</sequence>
<reference evidence="1 2" key="1">
    <citation type="submission" date="2020-04" db="EMBL/GenBank/DDBJ databases">
        <authorList>
            <person name="Doyle D.A."/>
        </authorList>
    </citation>
    <scope>NUCLEOTIDE SEQUENCE [LARGE SCALE GENOMIC DNA]</scope>
    <source>
        <strain evidence="1 2">P21</strain>
    </source>
</reference>
<reference evidence="1 2" key="2">
    <citation type="submission" date="2020-06" db="EMBL/GenBank/DDBJ databases">
        <title>Complete Genome Sequence of Clostridium muelleri sp. nov. P21T, an Acid-Alcohol Producing Acetogen Isolated from Old Hay.</title>
        <authorList>
            <person name="Duncan K.E."/>
            <person name="Tanner R.S."/>
        </authorList>
    </citation>
    <scope>NUCLEOTIDE SEQUENCE [LARGE SCALE GENOMIC DNA]</scope>
    <source>
        <strain evidence="1 2">P21</strain>
    </source>
</reference>
<organism evidence="1 2">
    <name type="scientific">Clostridium muellerianum</name>
    <dbReference type="NCBI Taxonomy" id="2716538"/>
    <lineage>
        <taxon>Bacteria</taxon>
        <taxon>Bacillati</taxon>
        <taxon>Bacillota</taxon>
        <taxon>Clostridia</taxon>
        <taxon>Eubacteriales</taxon>
        <taxon>Clostridiaceae</taxon>
        <taxon>Clostridium</taxon>
    </lineage>
</organism>
<dbReference type="AlphaFoldDB" id="A0A7Y0HRJ6"/>
<evidence type="ECO:0000313" key="2">
    <source>
        <dbReference type="Proteomes" id="UP000537131"/>
    </source>
</evidence>
<dbReference type="EMBL" id="JABBNI010000067">
    <property type="protein sequence ID" value="NMM65852.1"/>
    <property type="molecule type" value="Genomic_DNA"/>
</dbReference>
<protein>
    <submittedName>
        <fullName evidence="1">Uncharacterized protein</fullName>
    </submittedName>
</protein>
<dbReference type="RefSeq" id="WP_169300443.1">
    <property type="nucleotide sequence ID" value="NZ_JABBNI010000067.1"/>
</dbReference>
<accession>A0A7Y0HRJ6</accession>